<evidence type="ECO:0000256" key="2">
    <source>
        <dbReference type="ARBA" id="ARBA00022516"/>
    </source>
</evidence>
<keyword evidence="7" id="KW-1185">Reference proteome</keyword>
<evidence type="ECO:0000313" key="7">
    <source>
        <dbReference type="Proteomes" id="UP001597460"/>
    </source>
</evidence>
<proteinExistence type="predicted"/>
<dbReference type="InterPro" id="IPR052351">
    <property type="entry name" value="Ornithine_N-alpha-AT"/>
</dbReference>
<comment type="pathway">
    <text evidence="1">Lipid metabolism.</text>
</comment>
<dbReference type="SUPFAM" id="SSF55729">
    <property type="entry name" value="Acyl-CoA N-acyltransferases (Nat)"/>
    <property type="match status" value="1"/>
</dbReference>
<accession>A0ABW5JID5</accession>
<name>A0ABW5JID5_9BACT</name>
<dbReference type="EMBL" id="JBHULI010000024">
    <property type="protein sequence ID" value="MFD2532193.1"/>
    <property type="molecule type" value="Genomic_DNA"/>
</dbReference>
<keyword evidence="4" id="KW-0443">Lipid metabolism</keyword>
<comment type="caution">
    <text evidence="6">The sequence shown here is derived from an EMBL/GenBank/DDBJ whole genome shotgun (WGS) entry which is preliminary data.</text>
</comment>
<dbReference type="PANTHER" id="PTHR37323">
    <property type="entry name" value="GCN5-RELATED N-ACETYLTRANSFERASE"/>
    <property type="match status" value="1"/>
</dbReference>
<dbReference type="RefSeq" id="WP_390300421.1">
    <property type="nucleotide sequence ID" value="NZ_JBHULI010000024.1"/>
</dbReference>
<keyword evidence="3" id="KW-0808">Transferase</keyword>
<sequence>MQTLLSQTQRAKQSFKLLHQFKPIKSTKYTVRLPENTYDIEQALRLRYKVFNLELGGGSSTSYKTGLDSDGFDAFCDHLLVVENCTNEIVGTYRIQTFEIAEQGIGFYSNIEFNMDSLPGSYLRNGIELGRACIASEHRNSRVLFLLWKGIARYILLKDKRFLFGCCSLNSVNPETGWNLYSFLKEQNYLHTKYLVPVREEYQCESKIVANIEHVDIPILLKMYLKIGAKICSPPAIDREFRTIDYMILLDVKMLNNETKHLFFNDN</sequence>
<protein>
    <submittedName>
        <fullName evidence="6">GNAT family N-acetyltransferase</fullName>
    </submittedName>
</protein>
<evidence type="ECO:0000313" key="6">
    <source>
        <dbReference type="EMBL" id="MFD2532193.1"/>
    </source>
</evidence>
<dbReference type="Proteomes" id="UP001597460">
    <property type="component" value="Unassembled WGS sequence"/>
</dbReference>
<keyword evidence="2" id="KW-0444">Lipid biosynthesis</keyword>
<keyword evidence="5" id="KW-0012">Acyltransferase</keyword>
<dbReference type="InterPro" id="IPR016181">
    <property type="entry name" value="Acyl_CoA_acyltransferase"/>
</dbReference>
<evidence type="ECO:0000256" key="1">
    <source>
        <dbReference type="ARBA" id="ARBA00005189"/>
    </source>
</evidence>
<organism evidence="6 7">
    <name type="scientific">Gracilimonas halophila</name>
    <dbReference type="NCBI Taxonomy" id="1834464"/>
    <lineage>
        <taxon>Bacteria</taxon>
        <taxon>Pseudomonadati</taxon>
        <taxon>Balneolota</taxon>
        <taxon>Balneolia</taxon>
        <taxon>Balneolales</taxon>
        <taxon>Balneolaceae</taxon>
        <taxon>Gracilimonas</taxon>
    </lineage>
</organism>
<gene>
    <name evidence="6" type="ORF">ACFSVN_07025</name>
</gene>
<evidence type="ECO:0000256" key="5">
    <source>
        <dbReference type="ARBA" id="ARBA00023315"/>
    </source>
</evidence>
<evidence type="ECO:0000256" key="3">
    <source>
        <dbReference type="ARBA" id="ARBA00022679"/>
    </source>
</evidence>
<evidence type="ECO:0000256" key="4">
    <source>
        <dbReference type="ARBA" id="ARBA00023098"/>
    </source>
</evidence>
<dbReference type="PANTHER" id="PTHR37323:SF1">
    <property type="entry name" value="L-ORNITHINE N(ALPHA)-ACYLTRANSFERASE"/>
    <property type="match status" value="1"/>
</dbReference>
<dbReference type="Gene3D" id="3.40.630.30">
    <property type="match status" value="1"/>
</dbReference>
<reference evidence="7" key="1">
    <citation type="journal article" date="2019" name="Int. J. Syst. Evol. Microbiol.">
        <title>The Global Catalogue of Microorganisms (GCM) 10K type strain sequencing project: providing services to taxonomists for standard genome sequencing and annotation.</title>
        <authorList>
            <consortium name="The Broad Institute Genomics Platform"/>
            <consortium name="The Broad Institute Genome Sequencing Center for Infectious Disease"/>
            <person name="Wu L."/>
            <person name="Ma J."/>
        </authorList>
    </citation>
    <scope>NUCLEOTIDE SEQUENCE [LARGE SCALE GENOMIC DNA]</scope>
    <source>
        <strain evidence="7">KCTC 52042</strain>
    </source>
</reference>
<dbReference type="Pfam" id="PF13444">
    <property type="entry name" value="Acetyltransf_5"/>
    <property type="match status" value="1"/>
</dbReference>